<feature type="compositionally biased region" description="Low complexity" evidence="1">
    <location>
        <begin position="772"/>
        <end position="782"/>
    </location>
</feature>
<proteinExistence type="predicted"/>
<feature type="compositionally biased region" description="Pro residues" evidence="1">
    <location>
        <begin position="336"/>
        <end position="345"/>
    </location>
</feature>
<dbReference type="GeneID" id="18256426"/>
<evidence type="ECO:0000313" key="3">
    <source>
        <dbReference type="EMBL" id="EGS20554.1"/>
    </source>
</evidence>
<feature type="region of interest" description="Disordered" evidence="1">
    <location>
        <begin position="838"/>
        <end position="884"/>
    </location>
</feature>
<feature type="compositionally biased region" description="Basic and acidic residues" evidence="1">
    <location>
        <begin position="218"/>
        <end position="231"/>
    </location>
</feature>
<protein>
    <recommendedName>
        <fullName evidence="2">CRIB domain-containing protein</fullName>
    </recommendedName>
</protein>
<feature type="region of interest" description="Disordered" evidence="1">
    <location>
        <begin position="328"/>
        <end position="367"/>
    </location>
</feature>
<dbReference type="PROSITE" id="PS50108">
    <property type="entry name" value="CRIB"/>
    <property type="match status" value="1"/>
</dbReference>
<gene>
    <name evidence="3" type="ORF">CTHT_0023880</name>
</gene>
<dbReference type="Proteomes" id="UP000008066">
    <property type="component" value="Unassembled WGS sequence"/>
</dbReference>
<feature type="compositionally biased region" description="Low complexity" evidence="1">
    <location>
        <begin position="106"/>
        <end position="120"/>
    </location>
</feature>
<dbReference type="eggNOG" id="ENOG502SQJB">
    <property type="taxonomic scope" value="Eukaryota"/>
</dbReference>
<feature type="compositionally biased region" description="Polar residues" evidence="1">
    <location>
        <begin position="377"/>
        <end position="388"/>
    </location>
</feature>
<dbReference type="EMBL" id="GL988041">
    <property type="protein sequence ID" value="EGS20554.1"/>
    <property type="molecule type" value="Genomic_DNA"/>
</dbReference>
<evidence type="ECO:0000256" key="1">
    <source>
        <dbReference type="SAM" id="MobiDB-lite"/>
    </source>
</evidence>
<feature type="region of interest" description="Disordered" evidence="1">
    <location>
        <begin position="558"/>
        <end position="582"/>
    </location>
</feature>
<dbReference type="HOGENOM" id="CLU_328775_0_0_1"/>
<feature type="compositionally biased region" description="Basic residues" evidence="1">
    <location>
        <begin position="20"/>
        <end position="32"/>
    </location>
</feature>
<feature type="region of interest" description="Disordered" evidence="1">
    <location>
        <begin position="768"/>
        <end position="810"/>
    </location>
</feature>
<keyword evidence="4" id="KW-1185">Reference proteome</keyword>
<feature type="region of interest" description="Disordered" evidence="1">
    <location>
        <begin position="423"/>
        <end position="479"/>
    </location>
</feature>
<dbReference type="InterPro" id="IPR000095">
    <property type="entry name" value="CRIB_dom"/>
</dbReference>
<feature type="domain" description="CRIB" evidence="2">
    <location>
        <begin position="233"/>
        <end position="246"/>
    </location>
</feature>
<evidence type="ECO:0000313" key="4">
    <source>
        <dbReference type="Proteomes" id="UP000008066"/>
    </source>
</evidence>
<feature type="compositionally biased region" description="Polar residues" evidence="1">
    <location>
        <begin position="464"/>
        <end position="479"/>
    </location>
</feature>
<reference evidence="3 4" key="1">
    <citation type="journal article" date="2011" name="Cell">
        <title>Insight into structure and assembly of the nuclear pore complex by utilizing the genome of a eukaryotic thermophile.</title>
        <authorList>
            <person name="Amlacher S."/>
            <person name="Sarges P."/>
            <person name="Flemming D."/>
            <person name="van Noort V."/>
            <person name="Kunze R."/>
            <person name="Devos D.P."/>
            <person name="Arumugam M."/>
            <person name="Bork P."/>
            <person name="Hurt E."/>
        </authorList>
    </citation>
    <scope>NUCLEOTIDE SEQUENCE [LARGE SCALE GENOMIC DNA]</scope>
    <source>
        <strain evidence="4">DSM 1495 / CBS 144.50 / IMI 039719</strain>
    </source>
</reference>
<feature type="compositionally biased region" description="Polar residues" evidence="1">
    <location>
        <begin position="195"/>
        <end position="205"/>
    </location>
</feature>
<sequence>MNMWAVSGLPVYTVSDTRPKSKGVKGKTKKKLLSLEGPQGLAAPPPLRPLPLSDASRQETSSIDHLLDHPAFDGPPSPENIRDLSNKLRRASINDRQHEKHRGHHASSSASSSLRSLTSADKPLWEIGQEGTLSRKSSGRSGRSASSAMPSKDRPDSVQIFGKTIFNRRPKLRRESSAQSSAASSIYSTDAATDGPSQTLNSGRESTIPALFGIRRGSRQEQGGEGRERKLTISGPYNFQHIAHTDREQVQALDGPSANYTQLRTAPAPVSCPSQSSDMHFAGFSSDNLAVNDDATAAEMQVKAITSLSRAPSVLKKNPPRRLHRAMSQEQFGVTVPPPRPPRSPVEPSCPSMAPSVPPRGSSRTSLRHERFDSIDYSSRPQTSTGFRGTQPFPAYVDTTSPPATSYGYAPGPDMDVIPEHGYSHVTSPPADDTNWPLPCSSEYTLPGVPEEDEASFGGKKSTGDSGNGTSSLRSSQSVPMLRAFSTLQDDSCRNSQGSDTLGKFDLFSAQQALRAALMESKCDTLPREDWEDDIDYCYEHACEADCDYEWSRPSFEMERDGDNATPVDGSQGRKGAVEEGSPHMLTPGQFDVPALSPASQISSAATAHEAITPAPLSNAKVSNFSLPRTDVSKNPHVRKSSDASSFKESHGFTLSPSLLIPMDFQHHMMAYEAERREAAGFPTDFRGHYNDDELSHLASSSMDPSAMMARYRTSASTVGSSTNSAFFEAEDINNSSSSSKDKHYSTASTVSTDYTRLSASIASLDIDAHKQQQQQQQQQQQAAEPFPAFDANMPMPSVPETTEAAPPPPSFSRALHRTGFRHRGSESNLRRLAATITSNSSSDEPMPKAKVTVPPPSSLQQALRRGRARTTSLSTPPPPGQYSLFPSVVKETGMGNGLLGRMI</sequence>
<dbReference type="KEGG" id="cthr:CTHT_0023880"/>
<dbReference type="AlphaFoldDB" id="G0S529"/>
<feature type="compositionally biased region" description="Low complexity" evidence="1">
    <location>
        <begin position="134"/>
        <end position="148"/>
    </location>
</feature>
<name>G0S529_CHATD</name>
<dbReference type="STRING" id="759272.G0S529"/>
<organism evidence="4">
    <name type="scientific">Chaetomium thermophilum (strain DSM 1495 / CBS 144.50 / IMI 039719)</name>
    <name type="common">Thermochaetoides thermophila</name>
    <dbReference type="NCBI Taxonomy" id="759272"/>
    <lineage>
        <taxon>Eukaryota</taxon>
        <taxon>Fungi</taxon>
        <taxon>Dikarya</taxon>
        <taxon>Ascomycota</taxon>
        <taxon>Pezizomycotina</taxon>
        <taxon>Sordariomycetes</taxon>
        <taxon>Sordariomycetidae</taxon>
        <taxon>Sordariales</taxon>
        <taxon>Chaetomiaceae</taxon>
        <taxon>Thermochaetoides</taxon>
    </lineage>
</organism>
<dbReference type="RefSeq" id="XP_006692850.1">
    <property type="nucleotide sequence ID" value="XM_006692787.1"/>
</dbReference>
<dbReference type="OMA" id="NMSITRH"/>
<evidence type="ECO:0000259" key="2">
    <source>
        <dbReference type="PROSITE" id="PS50108"/>
    </source>
</evidence>
<feature type="compositionally biased region" description="Basic and acidic residues" evidence="1">
    <location>
        <begin position="80"/>
        <end position="98"/>
    </location>
</feature>
<feature type="compositionally biased region" description="Low complexity" evidence="1">
    <location>
        <begin position="177"/>
        <end position="192"/>
    </location>
</feature>
<feature type="region of interest" description="Disordered" evidence="1">
    <location>
        <begin position="1"/>
        <end position="234"/>
    </location>
</feature>
<feature type="region of interest" description="Disordered" evidence="1">
    <location>
        <begin position="377"/>
        <end position="396"/>
    </location>
</feature>
<accession>G0S529</accession>
<dbReference type="OrthoDB" id="5237293at2759"/>